<keyword evidence="3" id="KW-1185">Reference proteome</keyword>
<feature type="region of interest" description="Disordered" evidence="1">
    <location>
        <begin position="192"/>
        <end position="222"/>
    </location>
</feature>
<protein>
    <submittedName>
        <fullName evidence="2">Uncharacterized protein</fullName>
    </submittedName>
</protein>
<organism evidence="2 3">
    <name type="scientific">Methylopila capsulata</name>
    <dbReference type="NCBI Taxonomy" id="61654"/>
    <lineage>
        <taxon>Bacteria</taxon>
        <taxon>Pseudomonadati</taxon>
        <taxon>Pseudomonadota</taxon>
        <taxon>Alphaproteobacteria</taxon>
        <taxon>Hyphomicrobiales</taxon>
        <taxon>Methylopilaceae</taxon>
        <taxon>Methylopila</taxon>
    </lineage>
</organism>
<sequence>PATKTTKQPRPKSGAVVVQNSEITKTNHDPAPCLVFAAVDRSASNTASRRSTPLGGKEAVAASRTVADPSVSPSARRSRADPPSRSARGNGGRHRELAGRRACNRDRASGPISSGRPRPARSPSRRRAERGALNFGPRRRLLSIRTAPPAGLWIRRHSPPQQLRQVARSGFRARRITREPRCPGAILLCRETATPGPRASGPRRRRDLRQRLASGQGFGPVR</sequence>
<comment type="caution">
    <text evidence="2">The sequence shown here is derived from an EMBL/GenBank/DDBJ whole genome shotgun (WGS) entry which is preliminary data.</text>
</comment>
<feature type="compositionally biased region" description="Low complexity" evidence="1">
    <location>
        <begin position="67"/>
        <end position="88"/>
    </location>
</feature>
<feature type="region of interest" description="Disordered" evidence="1">
    <location>
        <begin position="1"/>
        <end position="136"/>
    </location>
</feature>
<evidence type="ECO:0000256" key="1">
    <source>
        <dbReference type="SAM" id="MobiDB-lite"/>
    </source>
</evidence>
<name>A0ABS2TBN9_9HYPH</name>
<accession>A0ABS2TBN9</accession>
<evidence type="ECO:0000313" key="2">
    <source>
        <dbReference type="EMBL" id="MBM7853618.1"/>
    </source>
</evidence>
<dbReference type="Proteomes" id="UP000758856">
    <property type="component" value="Unassembled WGS sequence"/>
</dbReference>
<dbReference type="EMBL" id="JAFBCY010000005">
    <property type="protein sequence ID" value="MBM7853618.1"/>
    <property type="molecule type" value="Genomic_DNA"/>
</dbReference>
<feature type="compositionally biased region" description="Low complexity" evidence="1">
    <location>
        <begin position="41"/>
        <end position="52"/>
    </location>
</feature>
<reference evidence="2 3" key="1">
    <citation type="submission" date="2021-01" db="EMBL/GenBank/DDBJ databases">
        <title>Genomic Encyclopedia of Type Strains, Phase IV (KMG-IV): sequencing the most valuable type-strain genomes for metagenomic binning, comparative biology and taxonomic classification.</title>
        <authorList>
            <person name="Goeker M."/>
        </authorList>
    </citation>
    <scope>NUCLEOTIDE SEQUENCE [LARGE SCALE GENOMIC DNA]</scope>
    <source>
        <strain evidence="2 3">DSM 6130</strain>
    </source>
</reference>
<proteinExistence type="predicted"/>
<feature type="compositionally biased region" description="Basic and acidic residues" evidence="1">
    <location>
        <begin position="93"/>
        <end position="108"/>
    </location>
</feature>
<gene>
    <name evidence="2" type="ORF">JOD31_003879</name>
</gene>
<evidence type="ECO:0000313" key="3">
    <source>
        <dbReference type="Proteomes" id="UP000758856"/>
    </source>
</evidence>
<feature type="non-terminal residue" evidence="2">
    <location>
        <position position="1"/>
    </location>
</feature>